<dbReference type="SUPFAM" id="SSF69360">
    <property type="entry name" value="Cell wall binding repeat"/>
    <property type="match status" value="1"/>
</dbReference>
<dbReference type="InterPro" id="IPR025883">
    <property type="entry name" value="Cadherin-like_domain"/>
</dbReference>
<feature type="domain" description="Cadherin-like beta-sandwich-like" evidence="3">
    <location>
        <begin position="370"/>
        <end position="461"/>
    </location>
</feature>
<dbReference type="Pfam" id="PF01473">
    <property type="entry name" value="Choline_bind_1"/>
    <property type="match status" value="3"/>
</dbReference>
<feature type="repeat" description="Cell wall-binding" evidence="2">
    <location>
        <begin position="628"/>
        <end position="647"/>
    </location>
</feature>
<evidence type="ECO:0000313" key="4">
    <source>
        <dbReference type="EMBL" id="SFD26792.1"/>
    </source>
</evidence>
<evidence type="ECO:0000256" key="1">
    <source>
        <dbReference type="ARBA" id="ARBA00022737"/>
    </source>
</evidence>
<feature type="repeat" description="Cell wall-binding" evidence="2">
    <location>
        <begin position="729"/>
        <end position="748"/>
    </location>
</feature>
<gene>
    <name evidence="4" type="ORF">SAMN05421842_12832</name>
</gene>
<feature type="domain" description="Cadherin-like beta-sandwich-like" evidence="3">
    <location>
        <begin position="278"/>
        <end position="361"/>
    </location>
</feature>
<dbReference type="InterPro" id="IPR018337">
    <property type="entry name" value="Cell_wall/Cho-bd_repeat"/>
</dbReference>
<dbReference type="AlphaFoldDB" id="A0A1I1QXS6"/>
<accession>A0A1I1QXS6</accession>
<name>A0A1I1QXS6_9CLOT</name>
<reference evidence="4 5" key="1">
    <citation type="submission" date="2016-10" db="EMBL/GenBank/DDBJ databases">
        <authorList>
            <person name="de Groot N.N."/>
        </authorList>
    </citation>
    <scope>NUCLEOTIDE SEQUENCE [LARGE SCALE GENOMIC DNA]</scope>
    <source>
        <strain evidence="4 5">DSM 12992</strain>
    </source>
</reference>
<keyword evidence="5" id="KW-1185">Reference proteome</keyword>
<dbReference type="EMBL" id="FOMG01000028">
    <property type="protein sequence ID" value="SFD26792.1"/>
    <property type="molecule type" value="Genomic_DNA"/>
</dbReference>
<keyword evidence="1" id="KW-0677">Repeat</keyword>
<dbReference type="PROSITE" id="PS51170">
    <property type="entry name" value="CW"/>
    <property type="match status" value="5"/>
</dbReference>
<feature type="repeat" description="Cell wall-binding" evidence="2">
    <location>
        <begin position="749"/>
        <end position="768"/>
    </location>
</feature>
<evidence type="ECO:0000313" key="5">
    <source>
        <dbReference type="Proteomes" id="UP000199263"/>
    </source>
</evidence>
<dbReference type="Proteomes" id="UP000199263">
    <property type="component" value="Unassembled WGS sequence"/>
</dbReference>
<sequence length="769" mass="85760">MIKPLREGRNIVKKRKFILAINKKMKMNFKRVISQLLIFALMITTVQIGNIKGANAIDLDLGFTASSNGNNIAINKIDSNYQTDEIDMSVSTINIKSSGTSYYKIEEVTSSSSGVTVINSGSGSNTSAKIVITQYNDFYATIKVKDLGTNEIKSYNVKFKFSEDNSDAFKFDTIDVACGTGYSTHIGVDYKDSDPDTGDYALSNLPDNIDNVKVSILDANAKPITSGVQITMNGSSSNFKLVGGDNKVIIKRTVNGHTKVFNLILSKKGSATLKSLTGVTLSPSFNSDTTEYTVNVPTTQTTVTLNPTATDNSSTIKVNGVIVRSGTNSQAISLKEGRNNIVVKVTTPDGQASAYNVEVNRAEAPRSSCLKSLTINSAPLAPGFNKDTYEYTSSVDNKVTAVTVTPTAEFATSTLKVNGKSVANGGTTGFISLDEGSNDIDIQVTDVKGDTTDYKVTVTRRYGKDNVRLGSLKTTEGTLSPKFDPETYLYTVKVDRAVSKLKIVFAAQNDKAVVKVEDKEYASAQQSDYIDLKIGANLVNINVVAEDKKTTTNYKVSIIRDKVEAVNEWVLAGDAWTFYDATGTQVKNRWVKYDNNWYFVNVSGYREENGWILESNKWYYLNPDGTMKTGWYKGNGYWYYLQGDGSMKSSGWGQYDKEWYMLNENGMMQTGWILRDGYYYYLQDSGVMKKGWQYYDKNWYYLNDDGTMRRGWLYTGKEFYYLDYSGYAKMGWQYIDGIWYYFDYSGKMKTGNLFLDGKWYYLNSDGSLQ</sequence>
<feature type="repeat" description="Cell wall-binding" evidence="2">
    <location>
        <begin position="608"/>
        <end position="627"/>
    </location>
</feature>
<dbReference type="Pfam" id="PF19127">
    <property type="entry name" value="Choline_bind_3"/>
    <property type="match status" value="2"/>
</dbReference>
<feature type="domain" description="Cadherin-like beta-sandwich-like" evidence="3">
    <location>
        <begin position="479"/>
        <end position="560"/>
    </location>
</feature>
<organism evidence="4 5">
    <name type="scientific">Clostridium uliginosum</name>
    <dbReference type="NCBI Taxonomy" id="119641"/>
    <lineage>
        <taxon>Bacteria</taxon>
        <taxon>Bacillati</taxon>
        <taxon>Bacillota</taxon>
        <taxon>Clostridia</taxon>
        <taxon>Eubacteriales</taxon>
        <taxon>Clostridiaceae</taxon>
        <taxon>Clostridium</taxon>
    </lineage>
</organism>
<dbReference type="Pfam" id="PF12733">
    <property type="entry name" value="Cadherin-like"/>
    <property type="match status" value="3"/>
</dbReference>
<protein>
    <submittedName>
        <fullName evidence="4">Putative cell wall binding repeat-containing protein</fullName>
    </submittedName>
</protein>
<dbReference type="Gene3D" id="2.10.270.10">
    <property type="entry name" value="Cholin Binding"/>
    <property type="match status" value="3"/>
</dbReference>
<feature type="repeat" description="Cell wall-binding" evidence="2">
    <location>
        <begin position="689"/>
        <end position="708"/>
    </location>
</feature>
<dbReference type="STRING" id="119641.SAMN05421842_12832"/>
<evidence type="ECO:0000259" key="3">
    <source>
        <dbReference type="Pfam" id="PF12733"/>
    </source>
</evidence>
<evidence type="ECO:0000256" key="2">
    <source>
        <dbReference type="PROSITE-ProRule" id="PRU00591"/>
    </source>
</evidence>
<proteinExistence type="predicted"/>